<feature type="domain" description="EF-hand" evidence="4">
    <location>
        <begin position="100"/>
        <end position="135"/>
    </location>
</feature>
<dbReference type="EMBL" id="HBKO01041069">
    <property type="protein sequence ID" value="CAE2291409.1"/>
    <property type="molecule type" value="Transcribed_RNA"/>
</dbReference>
<dbReference type="InterPro" id="IPR011992">
    <property type="entry name" value="EF-hand-dom_pair"/>
</dbReference>
<dbReference type="EMBL" id="HBKO01041067">
    <property type="protein sequence ID" value="CAE2291406.1"/>
    <property type="molecule type" value="Transcribed_RNA"/>
</dbReference>
<evidence type="ECO:0000313" key="6">
    <source>
        <dbReference type="EMBL" id="CAE2291406.1"/>
    </source>
</evidence>
<protein>
    <recommendedName>
        <fullName evidence="4">EF-hand domain-containing protein</fullName>
    </recommendedName>
</protein>
<reference evidence="5" key="1">
    <citation type="submission" date="2021-01" db="EMBL/GenBank/DDBJ databases">
        <authorList>
            <person name="Corre E."/>
            <person name="Pelletier E."/>
            <person name="Niang G."/>
            <person name="Scheremetjew M."/>
            <person name="Finn R."/>
            <person name="Kale V."/>
            <person name="Holt S."/>
            <person name="Cochrane G."/>
            <person name="Meng A."/>
            <person name="Brown T."/>
            <person name="Cohen L."/>
        </authorList>
    </citation>
    <scope>NUCLEOTIDE SEQUENCE</scope>
    <source>
        <strain evidence="5">UIO037</strain>
    </source>
</reference>
<dbReference type="CDD" id="cd00051">
    <property type="entry name" value="EFh"/>
    <property type="match status" value="1"/>
</dbReference>
<evidence type="ECO:0000313" key="5">
    <source>
        <dbReference type="EMBL" id="CAE2291404.1"/>
    </source>
</evidence>
<dbReference type="InterPro" id="IPR018247">
    <property type="entry name" value="EF_Hand_1_Ca_BS"/>
</dbReference>
<dbReference type="FunFam" id="1.10.238.10:FF:000178">
    <property type="entry name" value="Calmodulin-2 A"/>
    <property type="match status" value="1"/>
</dbReference>
<sequence>MWHVLDIINALDASGAVKPTSHSPRAPKQLPPMLAKRASQGSVANLHSVADSGLRPRQDSTGTDRMEELQNLFQMFDIDGNGTIDCDEIAALLKKLGFTPDEARIREVVNKVDTNNNGQLEFVEFCEFLKLAKQGVGLNQAVEQELDAYSAADGYISKDEISKLTRTFAETLGQHITDEDVEDVLALSIAEDDGPFQVKTTDVAKAMMMSPDRRKHNAEERRRQRSDPRGGGR</sequence>
<evidence type="ECO:0000259" key="4">
    <source>
        <dbReference type="PROSITE" id="PS50222"/>
    </source>
</evidence>
<dbReference type="PROSITE" id="PS00018">
    <property type="entry name" value="EF_HAND_1"/>
    <property type="match status" value="2"/>
</dbReference>
<evidence type="ECO:0000256" key="2">
    <source>
        <dbReference type="ARBA" id="ARBA00022837"/>
    </source>
</evidence>
<dbReference type="SMART" id="SM00054">
    <property type="entry name" value="EFh"/>
    <property type="match status" value="2"/>
</dbReference>
<feature type="region of interest" description="Disordered" evidence="3">
    <location>
        <begin position="208"/>
        <end position="233"/>
    </location>
</feature>
<feature type="domain" description="EF-hand" evidence="4">
    <location>
        <begin position="64"/>
        <end position="99"/>
    </location>
</feature>
<dbReference type="SUPFAM" id="SSF47473">
    <property type="entry name" value="EF-hand"/>
    <property type="match status" value="1"/>
</dbReference>
<keyword evidence="1" id="KW-0677">Repeat</keyword>
<evidence type="ECO:0000256" key="3">
    <source>
        <dbReference type="SAM" id="MobiDB-lite"/>
    </source>
</evidence>
<dbReference type="AlphaFoldDB" id="A0A6T8DFQ8"/>
<accession>A0A6T8DFQ8</accession>
<dbReference type="Gene3D" id="1.10.238.10">
    <property type="entry name" value="EF-hand"/>
    <property type="match status" value="1"/>
</dbReference>
<keyword evidence="2" id="KW-0106">Calcium</keyword>
<dbReference type="InterPro" id="IPR002048">
    <property type="entry name" value="EF_hand_dom"/>
</dbReference>
<evidence type="ECO:0000313" key="7">
    <source>
        <dbReference type="EMBL" id="CAE2291409.1"/>
    </source>
</evidence>
<evidence type="ECO:0000313" key="8">
    <source>
        <dbReference type="EMBL" id="CAE2291410.1"/>
    </source>
</evidence>
<feature type="compositionally biased region" description="Basic and acidic residues" evidence="3">
    <location>
        <begin position="217"/>
        <end position="233"/>
    </location>
</feature>
<proteinExistence type="predicted"/>
<dbReference type="EMBL" id="HBKO01041070">
    <property type="protein sequence ID" value="CAE2291410.1"/>
    <property type="molecule type" value="Transcribed_RNA"/>
</dbReference>
<dbReference type="PANTHER" id="PTHR23048:SF0">
    <property type="entry name" value="CALMODULIN LIKE 3"/>
    <property type="match status" value="1"/>
</dbReference>
<dbReference type="GO" id="GO:0016460">
    <property type="term" value="C:myosin II complex"/>
    <property type="evidence" value="ECO:0007669"/>
    <property type="project" value="TreeGrafter"/>
</dbReference>
<dbReference type="InterPro" id="IPR050230">
    <property type="entry name" value="CALM/Myosin/TropC-like"/>
</dbReference>
<dbReference type="GO" id="GO:0005509">
    <property type="term" value="F:calcium ion binding"/>
    <property type="evidence" value="ECO:0007669"/>
    <property type="project" value="InterPro"/>
</dbReference>
<evidence type="ECO:0000256" key="1">
    <source>
        <dbReference type="ARBA" id="ARBA00022737"/>
    </source>
</evidence>
<dbReference type="PROSITE" id="PS50222">
    <property type="entry name" value="EF_HAND_2"/>
    <property type="match status" value="2"/>
</dbReference>
<dbReference type="PANTHER" id="PTHR23048">
    <property type="entry name" value="MYOSIN LIGHT CHAIN 1, 3"/>
    <property type="match status" value="1"/>
</dbReference>
<dbReference type="Pfam" id="PF13499">
    <property type="entry name" value="EF-hand_7"/>
    <property type="match status" value="1"/>
</dbReference>
<dbReference type="EMBL" id="HBKO01041066">
    <property type="protein sequence ID" value="CAE2291404.1"/>
    <property type="molecule type" value="Transcribed_RNA"/>
</dbReference>
<organism evidence="5">
    <name type="scientific">Prymnesium polylepis</name>
    <dbReference type="NCBI Taxonomy" id="72548"/>
    <lineage>
        <taxon>Eukaryota</taxon>
        <taxon>Haptista</taxon>
        <taxon>Haptophyta</taxon>
        <taxon>Prymnesiophyceae</taxon>
        <taxon>Prymnesiales</taxon>
        <taxon>Prymnesiaceae</taxon>
        <taxon>Prymnesium</taxon>
    </lineage>
</organism>
<gene>
    <name evidence="5" type="ORF">CPOL0286_LOCUS18854</name>
    <name evidence="6" type="ORF">CPOL0286_LOCUS18855</name>
    <name evidence="7" type="ORF">CPOL0286_LOCUS18857</name>
    <name evidence="8" type="ORF">CPOL0286_LOCUS18858</name>
</gene>
<name>A0A6T8DFQ8_9EUKA</name>